<reference evidence="1 2" key="1">
    <citation type="submission" date="2018-04" db="EMBL/GenBank/DDBJ databases">
        <title>WGS assembly of Panicum hallii var. hallii HAL2.</title>
        <authorList>
            <person name="Lovell J."/>
            <person name="Jenkins J."/>
            <person name="Lowry D."/>
            <person name="Mamidi S."/>
            <person name="Sreedasyam A."/>
            <person name="Weng X."/>
            <person name="Barry K."/>
            <person name="Bonette J."/>
            <person name="Campitelli B."/>
            <person name="Daum C."/>
            <person name="Gordon S."/>
            <person name="Gould B."/>
            <person name="Lipzen A."/>
            <person name="MacQueen A."/>
            <person name="Palacio-Mejia J."/>
            <person name="Plott C."/>
            <person name="Shakirov E."/>
            <person name="Shu S."/>
            <person name="Yoshinaga Y."/>
            <person name="Zane M."/>
            <person name="Rokhsar D."/>
            <person name="Grimwood J."/>
            <person name="Schmutz J."/>
            <person name="Juenger T."/>
        </authorList>
    </citation>
    <scope>NUCLEOTIDE SEQUENCE [LARGE SCALE GENOMIC DNA]</scope>
    <source>
        <strain evidence="2">cv. HAL2</strain>
    </source>
</reference>
<keyword evidence="2" id="KW-1185">Reference proteome</keyword>
<proteinExistence type="predicted"/>
<sequence>MGAKRGDCTMHLQGRLNINVTGYQLKLIQGNRKWVLQQRSYMHLKW</sequence>
<dbReference type="Proteomes" id="UP000244336">
    <property type="component" value="Chromosome 4"/>
</dbReference>
<evidence type="ECO:0000313" key="1">
    <source>
        <dbReference type="EMBL" id="PUZ62080.1"/>
    </source>
</evidence>
<dbReference type="Gramene" id="PUZ62080">
    <property type="protein sequence ID" value="PUZ62080"/>
    <property type="gene ID" value="GQ55_4G329000"/>
</dbReference>
<gene>
    <name evidence="1" type="ORF">GQ55_4G329000</name>
</gene>
<organism evidence="1 2">
    <name type="scientific">Panicum hallii var. hallii</name>
    <dbReference type="NCBI Taxonomy" id="1504633"/>
    <lineage>
        <taxon>Eukaryota</taxon>
        <taxon>Viridiplantae</taxon>
        <taxon>Streptophyta</taxon>
        <taxon>Embryophyta</taxon>
        <taxon>Tracheophyta</taxon>
        <taxon>Spermatophyta</taxon>
        <taxon>Magnoliopsida</taxon>
        <taxon>Liliopsida</taxon>
        <taxon>Poales</taxon>
        <taxon>Poaceae</taxon>
        <taxon>PACMAD clade</taxon>
        <taxon>Panicoideae</taxon>
        <taxon>Panicodae</taxon>
        <taxon>Paniceae</taxon>
        <taxon>Panicinae</taxon>
        <taxon>Panicum</taxon>
        <taxon>Panicum sect. Panicum</taxon>
    </lineage>
</organism>
<protein>
    <submittedName>
        <fullName evidence="1">Uncharacterized protein</fullName>
    </submittedName>
</protein>
<dbReference type="AlphaFoldDB" id="A0A2T7E2L8"/>
<name>A0A2T7E2L8_9POAL</name>
<dbReference type="EMBL" id="CM009752">
    <property type="protein sequence ID" value="PUZ62080.1"/>
    <property type="molecule type" value="Genomic_DNA"/>
</dbReference>
<accession>A0A2T7E2L8</accession>
<evidence type="ECO:0000313" key="2">
    <source>
        <dbReference type="Proteomes" id="UP000244336"/>
    </source>
</evidence>